<name>A0A7W7WL59_9ACTN</name>
<proteinExistence type="predicted"/>
<evidence type="ECO:0000313" key="2">
    <source>
        <dbReference type="EMBL" id="MBB4950700.1"/>
    </source>
</evidence>
<dbReference type="RefSeq" id="WP_246511141.1">
    <property type="nucleotide sequence ID" value="NZ_JACHJR010000001.1"/>
</dbReference>
<evidence type="ECO:0000313" key="3">
    <source>
        <dbReference type="Proteomes" id="UP000573327"/>
    </source>
</evidence>
<gene>
    <name evidence="2" type="ORF">F4556_006235</name>
</gene>
<comment type="caution">
    <text evidence="2">The sequence shown here is derived from an EMBL/GenBank/DDBJ whole genome shotgun (WGS) entry which is preliminary data.</text>
</comment>
<dbReference type="Proteomes" id="UP000573327">
    <property type="component" value="Unassembled WGS sequence"/>
</dbReference>
<feature type="region of interest" description="Disordered" evidence="1">
    <location>
        <begin position="28"/>
        <end position="69"/>
    </location>
</feature>
<dbReference type="EMBL" id="JACHJR010000001">
    <property type="protein sequence ID" value="MBB4950700.1"/>
    <property type="molecule type" value="Genomic_DNA"/>
</dbReference>
<sequence>MVESEVAEQFGLMSLQLFRLGQVGRAQHYRDGQTDDDQAPIQPARTETTRQHPAQRVSQPDPVGALAQQHRAGMPNQPLAVGLHRQPLIPPDMLRHQEGAPDSLLDMT</sequence>
<organism evidence="2 3">
    <name type="scientific">Kitasatospora gansuensis</name>
    <dbReference type="NCBI Taxonomy" id="258050"/>
    <lineage>
        <taxon>Bacteria</taxon>
        <taxon>Bacillati</taxon>
        <taxon>Actinomycetota</taxon>
        <taxon>Actinomycetes</taxon>
        <taxon>Kitasatosporales</taxon>
        <taxon>Streptomycetaceae</taxon>
        <taxon>Kitasatospora</taxon>
    </lineage>
</organism>
<evidence type="ECO:0000256" key="1">
    <source>
        <dbReference type="SAM" id="MobiDB-lite"/>
    </source>
</evidence>
<keyword evidence="3" id="KW-1185">Reference proteome</keyword>
<protein>
    <submittedName>
        <fullName evidence="2">Uncharacterized protein</fullName>
    </submittedName>
</protein>
<reference evidence="2 3" key="1">
    <citation type="submission" date="2020-08" db="EMBL/GenBank/DDBJ databases">
        <title>Sequencing the genomes of 1000 actinobacteria strains.</title>
        <authorList>
            <person name="Klenk H.-P."/>
        </authorList>
    </citation>
    <scope>NUCLEOTIDE SEQUENCE [LARGE SCALE GENOMIC DNA]</scope>
    <source>
        <strain evidence="2 3">DSM 44786</strain>
    </source>
</reference>
<accession>A0A7W7WL59</accession>
<dbReference type="AlphaFoldDB" id="A0A7W7WL59"/>